<evidence type="ECO:0000256" key="1">
    <source>
        <dbReference type="SAM" id="SignalP"/>
    </source>
</evidence>
<sequence>MKIRLDSLSLLVALHAVLFAAQPAVAKDVRFPGTGNPAFSLHIPDDWTTEEGDDDSLLVASGDRSMAFTLLLETSDKPWDDDALDEIATVALRVAKASPPKRKEAASISGFPGFSYPSATTNDAGDVVRLTLYIIRIDKTHLALFNRIEAADNSPAQRKIADTVLRSMTISPPR</sequence>
<reference evidence="2 3" key="1">
    <citation type="submission" date="2021-11" db="EMBL/GenBank/DDBJ databases">
        <authorList>
            <person name="Lee D.-H."/>
            <person name="Kim S.-B."/>
        </authorList>
    </citation>
    <scope>NUCLEOTIDE SEQUENCE [LARGE SCALE GENOMIC DNA]</scope>
    <source>
        <strain evidence="2 3">KCTC 52223</strain>
    </source>
</reference>
<keyword evidence="1" id="KW-0732">Signal</keyword>
<keyword evidence="3" id="KW-1185">Reference proteome</keyword>
<protein>
    <recommendedName>
        <fullName evidence="4">DUF1795 domain-containing protein</fullName>
    </recommendedName>
</protein>
<comment type="caution">
    <text evidence="2">The sequence shown here is derived from an EMBL/GenBank/DDBJ whole genome shotgun (WGS) entry which is preliminary data.</text>
</comment>
<dbReference type="RefSeq" id="WP_230551189.1">
    <property type="nucleotide sequence ID" value="NZ_JAJISD010000005.1"/>
</dbReference>
<feature type="signal peptide" evidence="1">
    <location>
        <begin position="1"/>
        <end position="26"/>
    </location>
</feature>
<dbReference type="EMBL" id="JAJISD010000005">
    <property type="protein sequence ID" value="MCC8429998.1"/>
    <property type="molecule type" value="Genomic_DNA"/>
</dbReference>
<proteinExistence type="predicted"/>
<organism evidence="2 3">
    <name type="scientific">Reyranella aquatilis</name>
    <dbReference type="NCBI Taxonomy" id="2035356"/>
    <lineage>
        <taxon>Bacteria</taxon>
        <taxon>Pseudomonadati</taxon>
        <taxon>Pseudomonadota</taxon>
        <taxon>Alphaproteobacteria</taxon>
        <taxon>Hyphomicrobiales</taxon>
        <taxon>Reyranellaceae</taxon>
        <taxon>Reyranella</taxon>
    </lineage>
</organism>
<dbReference type="Proteomes" id="UP001198862">
    <property type="component" value="Unassembled WGS sequence"/>
</dbReference>
<name>A0ABS8KV81_9HYPH</name>
<gene>
    <name evidence="2" type="ORF">LJ725_13540</name>
</gene>
<evidence type="ECO:0008006" key="4">
    <source>
        <dbReference type="Google" id="ProtNLM"/>
    </source>
</evidence>
<feature type="chain" id="PRO_5045328079" description="DUF1795 domain-containing protein" evidence="1">
    <location>
        <begin position="27"/>
        <end position="174"/>
    </location>
</feature>
<accession>A0ABS8KV81</accession>
<evidence type="ECO:0000313" key="2">
    <source>
        <dbReference type="EMBL" id="MCC8429998.1"/>
    </source>
</evidence>
<evidence type="ECO:0000313" key="3">
    <source>
        <dbReference type="Proteomes" id="UP001198862"/>
    </source>
</evidence>